<keyword evidence="1" id="KW-0472">Membrane</keyword>
<dbReference type="PANTHER" id="PTHR37945:SF1">
    <property type="entry name" value="EXTRACELLULAR TUNGSTATE BINDING PROTEIN"/>
    <property type="match status" value="1"/>
</dbReference>
<dbReference type="Pfam" id="PF12849">
    <property type="entry name" value="PBP_like_2"/>
    <property type="match status" value="1"/>
</dbReference>
<keyword evidence="4" id="KW-1185">Reference proteome</keyword>
<dbReference type="Proteomes" id="UP000245423">
    <property type="component" value="Chromosome 1"/>
</dbReference>
<evidence type="ECO:0000313" key="4">
    <source>
        <dbReference type="Proteomes" id="UP000245423"/>
    </source>
</evidence>
<dbReference type="SUPFAM" id="SSF53850">
    <property type="entry name" value="Periplasmic binding protein-like II"/>
    <property type="match status" value="1"/>
</dbReference>
<keyword evidence="1" id="KW-1133">Transmembrane helix</keyword>
<evidence type="ECO:0000256" key="1">
    <source>
        <dbReference type="SAM" id="Phobius"/>
    </source>
</evidence>
<organism evidence="3 4">
    <name type="scientific">[Clostridium] ultunense Esp</name>
    <dbReference type="NCBI Taxonomy" id="1288971"/>
    <lineage>
        <taxon>Bacteria</taxon>
        <taxon>Bacillati</taxon>
        <taxon>Bacillota</taxon>
        <taxon>Tissierellia</taxon>
        <taxon>Tissierellales</taxon>
        <taxon>Tepidimicrobiaceae</taxon>
        <taxon>Schnuerera</taxon>
    </lineage>
</organism>
<evidence type="ECO:0000313" key="3">
    <source>
        <dbReference type="EMBL" id="SHD78187.1"/>
    </source>
</evidence>
<dbReference type="EMBL" id="LT669839">
    <property type="protein sequence ID" value="SHD78187.1"/>
    <property type="molecule type" value="Genomic_DNA"/>
</dbReference>
<proteinExistence type="predicted"/>
<dbReference type="HOGENOM" id="CLU_061511_0_0_9"/>
<dbReference type="Gene3D" id="3.40.190.10">
    <property type="entry name" value="Periplasmic binding protein-like II"/>
    <property type="match status" value="2"/>
</dbReference>
<protein>
    <submittedName>
        <fullName evidence="3">Putative ABC transporter anion-binding protein HVO_1888</fullName>
    </submittedName>
</protein>
<evidence type="ECO:0000259" key="2">
    <source>
        <dbReference type="Pfam" id="PF12849"/>
    </source>
</evidence>
<name>M1Z069_9FIRM</name>
<keyword evidence="1" id="KW-0812">Transmembrane</keyword>
<dbReference type="InterPro" id="IPR052738">
    <property type="entry name" value="ABC-Tungstate_binding"/>
</dbReference>
<dbReference type="AlphaFoldDB" id="M1Z069"/>
<dbReference type="InterPro" id="IPR024370">
    <property type="entry name" value="PBP_domain"/>
</dbReference>
<feature type="transmembrane region" description="Helical" evidence="1">
    <location>
        <begin position="41"/>
        <end position="61"/>
    </location>
</feature>
<sequence length="344" mass="38629">MFGKEDYKTINYLWFLTVLSRAVFILRKLTNNKLKNKGDGFVKRFLALSLSILLIFTILVGCTPKNDEQDLGEPEENTDKVEDNNLEDKTGGRIILSTTTSTQDSGLLDYILPVFEEETGIEVDVVAVGTGKALQMGKDGDADILLVHAKESEEEFVAEGYGKERKDVMYNDFILVGPKDDPLKLKENSPNNILEGLKNIADNETIFVSRGDDSGTHKKELSIWKEAEIEPAGEWYLEAGAGMGDVLKITDEKEGYTITDRATYLSMRDTLDLDIIIEGDENLFNQYGIIPVNPEKFDDKVKDRINEEGAQIFMDWLLSEDIQNLIGEYGVEEFGMPLFVPNAK</sequence>
<dbReference type="PANTHER" id="PTHR37945">
    <property type="entry name" value="EXTRACELLULAR TUNGSTATE BINDING PROTEIN"/>
    <property type="match status" value="1"/>
</dbReference>
<feature type="transmembrane region" description="Helical" evidence="1">
    <location>
        <begin position="12"/>
        <end position="29"/>
    </location>
</feature>
<reference evidence="3 4" key="1">
    <citation type="submission" date="2016-11" db="EMBL/GenBank/DDBJ databases">
        <authorList>
            <person name="Manzoor S."/>
        </authorList>
    </citation>
    <scope>NUCLEOTIDE SEQUENCE [LARGE SCALE GENOMIC DNA]</scope>
    <source>
        <strain evidence="3">Clostridium ultunense strain Esp</strain>
    </source>
</reference>
<gene>
    <name evidence="3" type="ORF">CUESP1_2857</name>
</gene>
<accession>M1Z069</accession>
<feature type="domain" description="PBP" evidence="2">
    <location>
        <begin position="93"/>
        <end position="320"/>
    </location>
</feature>